<dbReference type="SMART" id="SM00897">
    <property type="entry name" value="FIST"/>
    <property type="match status" value="1"/>
</dbReference>
<keyword evidence="4" id="KW-1185">Reference proteome</keyword>
<evidence type="ECO:0000313" key="3">
    <source>
        <dbReference type="EMBL" id="SDZ77052.1"/>
    </source>
</evidence>
<dbReference type="AlphaFoldDB" id="A0A1H3VSF9"/>
<organism evidence="3 4">
    <name type="scientific">Desulfuromusa kysingii</name>
    <dbReference type="NCBI Taxonomy" id="37625"/>
    <lineage>
        <taxon>Bacteria</taxon>
        <taxon>Pseudomonadati</taxon>
        <taxon>Thermodesulfobacteriota</taxon>
        <taxon>Desulfuromonadia</taxon>
        <taxon>Desulfuromonadales</taxon>
        <taxon>Geopsychrobacteraceae</taxon>
        <taxon>Desulfuromusa</taxon>
    </lineage>
</organism>
<evidence type="ECO:0000259" key="2">
    <source>
        <dbReference type="SMART" id="SM01204"/>
    </source>
</evidence>
<feature type="domain" description="FIST C-domain" evidence="2">
    <location>
        <begin position="230"/>
        <end position="375"/>
    </location>
</feature>
<gene>
    <name evidence="3" type="ORF">SAMN05660420_00222</name>
</gene>
<protein>
    <submittedName>
        <fullName evidence="3">Uncharacterized conserved protein, contains FIST_N domain</fullName>
    </submittedName>
</protein>
<dbReference type="Pfam" id="PF10442">
    <property type="entry name" value="FIST_C"/>
    <property type="match status" value="1"/>
</dbReference>
<dbReference type="OrthoDB" id="9807948at2"/>
<accession>A0A1H3VSF9</accession>
<dbReference type="InterPro" id="IPR013702">
    <property type="entry name" value="FIST_domain_N"/>
</dbReference>
<dbReference type="PANTHER" id="PTHR40252:SF2">
    <property type="entry name" value="BLR0328 PROTEIN"/>
    <property type="match status" value="1"/>
</dbReference>
<dbReference type="PANTHER" id="PTHR40252">
    <property type="entry name" value="BLR0328 PROTEIN"/>
    <property type="match status" value="1"/>
</dbReference>
<dbReference type="RefSeq" id="WP_092344089.1">
    <property type="nucleotide sequence ID" value="NZ_FNQN01000001.1"/>
</dbReference>
<dbReference type="STRING" id="37625.SAMN05660420_00222"/>
<name>A0A1H3VSF9_9BACT</name>
<evidence type="ECO:0000313" key="4">
    <source>
        <dbReference type="Proteomes" id="UP000199409"/>
    </source>
</evidence>
<dbReference type="SMART" id="SM01204">
    <property type="entry name" value="FIST_C"/>
    <property type="match status" value="1"/>
</dbReference>
<dbReference type="Proteomes" id="UP000199409">
    <property type="component" value="Unassembled WGS sequence"/>
</dbReference>
<sequence length="394" mass="42281">MATFCGVGLSDLSDSFLAGKTALTEAIKSLKETDNYLIIVFATDNYDHQLVLKGVKSSTATDHIIGFTVAGVFNSQEMKVKGVIVGVIQSDEMDFCLDAEENLSYDQRAVGSKLGSRFSQVLGKQNKHSLQLLFPDGLSNTVGRAVDSLFKALGSQTKYAGGGSGDNRHFLKTSQYLNDKVLTDSLVGALITSAKKIGVATSHGWKPISSPMIVTSAEGHVIKELDWQNAYDVYSQFAQQNGDISIDDTGFAEYAMSHPFGIPQAKEGGGYIVRDPISTDADGAIHCVGEVPENSVLRILHGDKDSLLEAVKDAARDAKKQLGANPVAGVLVFTCVSRCILLKDHFIDEVWAIREIMGDQVPIWGCMTFGEIGAIGAGPPEFHNKAVVICVFPG</sequence>
<dbReference type="InterPro" id="IPR019494">
    <property type="entry name" value="FIST_C"/>
</dbReference>
<evidence type="ECO:0000259" key="1">
    <source>
        <dbReference type="SMART" id="SM00897"/>
    </source>
</evidence>
<proteinExistence type="predicted"/>
<dbReference type="Pfam" id="PF08495">
    <property type="entry name" value="FIST"/>
    <property type="match status" value="1"/>
</dbReference>
<dbReference type="EMBL" id="FNQN01000001">
    <property type="protein sequence ID" value="SDZ77052.1"/>
    <property type="molecule type" value="Genomic_DNA"/>
</dbReference>
<feature type="domain" description="FIST" evidence="1">
    <location>
        <begin position="34"/>
        <end position="229"/>
    </location>
</feature>
<reference evidence="3 4" key="1">
    <citation type="submission" date="2016-10" db="EMBL/GenBank/DDBJ databases">
        <authorList>
            <person name="de Groot N.N."/>
        </authorList>
    </citation>
    <scope>NUCLEOTIDE SEQUENCE [LARGE SCALE GENOMIC DNA]</scope>
    <source>
        <strain evidence="3 4">DSM 7343</strain>
    </source>
</reference>